<feature type="transmembrane region" description="Helical" evidence="1">
    <location>
        <begin position="38"/>
        <end position="59"/>
    </location>
</feature>
<dbReference type="RefSeq" id="WP_188652407.1">
    <property type="nucleotide sequence ID" value="NZ_BMIN01000005.1"/>
</dbReference>
<feature type="transmembrane region" description="Helical" evidence="1">
    <location>
        <begin position="7"/>
        <end position="26"/>
    </location>
</feature>
<accession>A0ABQ1Q026</accession>
<dbReference type="Proteomes" id="UP000642571">
    <property type="component" value="Unassembled WGS sequence"/>
</dbReference>
<reference evidence="3" key="1">
    <citation type="journal article" date="2019" name="Int. J. Syst. Evol. Microbiol.">
        <title>The Global Catalogue of Microorganisms (GCM) 10K type strain sequencing project: providing services to taxonomists for standard genome sequencing and annotation.</title>
        <authorList>
            <consortium name="The Broad Institute Genomics Platform"/>
            <consortium name="The Broad Institute Genome Sequencing Center for Infectious Disease"/>
            <person name="Wu L."/>
            <person name="Ma J."/>
        </authorList>
    </citation>
    <scope>NUCLEOTIDE SEQUENCE [LARGE SCALE GENOMIC DNA]</scope>
    <source>
        <strain evidence="3">CGMCC 1.15353</strain>
    </source>
</reference>
<evidence type="ECO:0000313" key="3">
    <source>
        <dbReference type="Proteomes" id="UP000642571"/>
    </source>
</evidence>
<organism evidence="2 3">
    <name type="scientific">Pontibacillus salipaludis</name>
    <dbReference type="NCBI Taxonomy" id="1697394"/>
    <lineage>
        <taxon>Bacteria</taxon>
        <taxon>Bacillati</taxon>
        <taxon>Bacillota</taxon>
        <taxon>Bacilli</taxon>
        <taxon>Bacillales</taxon>
        <taxon>Bacillaceae</taxon>
        <taxon>Pontibacillus</taxon>
    </lineage>
</organism>
<sequence length="73" mass="8124">MKNSQWYPSIFAGLFFIGLTIAELLIQSLVQVNLYSTYAILGSLATASVIIFINTAVVIDRKIKKKNNNTNTE</sequence>
<proteinExistence type="predicted"/>
<evidence type="ECO:0000313" key="2">
    <source>
        <dbReference type="EMBL" id="GGD08420.1"/>
    </source>
</evidence>
<keyword evidence="1" id="KW-0812">Transmembrane</keyword>
<keyword evidence="1" id="KW-0472">Membrane</keyword>
<keyword evidence="1" id="KW-1133">Transmembrane helix</keyword>
<comment type="caution">
    <text evidence="2">The sequence shown here is derived from an EMBL/GenBank/DDBJ whole genome shotgun (WGS) entry which is preliminary data.</text>
</comment>
<gene>
    <name evidence="2" type="ORF">GCM10011389_15000</name>
</gene>
<name>A0ABQ1Q026_9BACI</name>
<evidence type="ECO:0000256" key="1">
    <source>
        <dbReference type="SAM" id="Phobius"/>
    </source>
</evidence>
<protein>
    <submittedName>
        <fullName evidence="2">Uncharacterized protein</fullName>
    </submittedName>
</protein>
<dbReference type="EMBL" id="BMIN01000005">
    <property type="protein sequence ID" value="GGD08420.1"/>
    <property type="molecule type" value="Genomic_DNA"/>
</dbReference>
<keyword evidence="3" id="KW-1185">Reference proteome</keyword>